<evidence type="ECO:0000256" key="1">
    <source>
        <dbReference type="PROSITE-ProRule" id="PRU00042"/>
    </source>
</evidence>
<feature type="domain" description="C2H2-type" evidence="3">
    <location>
        <begin position="308"/>
        <end position="331"/>
    </location>
</feature>
<evidence type="ECO:0000256" key="2">
    <source>
        <dbReference type="SAM" id="MobiDB-lite"/>
    </source>
</evidence>
<name>A0AAN7DBM2_9FUNG</name>
<evidence type="ECO:0000259" key="3">
    <source>
        <dbReference type="PROSITE" id="PS50157"/>
    </source>
</evidence>
<dbReference type="Proteomes" id="UP001304243">
    <property type="component" value="Unassembled WGS sequence"/>
</dbReference>
<dbReference type="Pfam" id="PF12874">
    <property type="entry name" value="zf-met"/>
    <property type="match status" value="2"/>
</dbReference>
<dbReference type="PROSITE" id="PS50157">
    <property type="entry name" value="ZINC_FINGER_C2H2_2"/>
    <property type="match status" value="1"/>
</dbReference>
<dbReference type="InterPro" id="IPR013087">
    <property type="entry name" value="Znf_C2H2_type"/>
</dbReference>
<keyword evidence="1" id="KW-0479">Metal-binding</keyword>
<accession>A0AAN7DBM2</accession>
<feature type="compositionally biased region" description="Acidic residues" evidence="2">
    <location>
        <begin position="39"/>
        <end position="52"/>
    </location>
</feature>
<comment type="caution">
    <text evidence="4">The sequence shown here is derived from an EMBL/GenBank/DDBJ whole genome shotgun (WGS) entry which is preliminary data.</text>
</comment>
<protein>
    <recommendedName>
        <fullName evidence="3">C2H2-type domain-containing protein</fullName>
    </recommendedName>
</protein>
<feature type="region of interest" description="Disordered" evidence="2">
    <location>
        <begin position="1"/>
        <end position="80"/>
    </location>
</feature>
<feature type="compositionally biased region" description="Polar residues" evidence="2">
    <location>
        <begin position="56"/>
        <end position="80"/>
    </location>
</feature>
<dbReference type="PROSITE" id="PS00028">
    <property type="entry name" value="ZINC_FINGER_C2H2_1"/>
    <property type="match status" value="2"/>
</dbReference>
<keyword evidence="5" id="KW-1185">Reference proteome</keyword>
<dbReference type="AlphaFoldDB" id="A0AAN7DBM2"/>
<evidence type="ECO:0000313" key="5">
    <source>
        <dbReference type="Proteomes" id="UP001304243"/>
    </source>
</evidence>
<dbReference type="EMBL" id="JASEJX010000016">
    <property type="protein sequence ID" value="KAK4513584.1"/>
    <property type="molecule type" value="Genomic_DNA"/>
</dbReference>
<dbReference type="GeneID" id="89949274"/>
<dbReference type="SMART" id="SM00355">
    <property type="entry name" value="ZnF_C2H2"/>
    <property type="match status" value="6"/>
</dbReference>
<keyword evidence="1" id="KW-0862">Zinc</keyword>
<evidence type="ECO:0000313" key="4">
    <source>
        <dbReference type="EMBL" id="KAK4513584.1"/>
    </source>
</evidence>
<sequence>MGVSVPRTKRKRSSQCDNDFDGDDTTESKDDSGSIYSESDADESDDGEDDSCSDSAPVSASTIKTEVSQKPENVLGMTSSEDSIMGSSTIRVFNQSENDERVAVNAAYIDYYCRACDVYNYTFEEFTHHLQQAHNLKTTRKPSTLIKHDDLEPDVHDPNNYFRSCERTYPIRGRYRVHLRSVHRMVLKPLLGKDKQLPDILPNATDTNNYCRACNIKKKTKGAYRMHLRHYHRMKLLPHNGRAPDDPSIKPNPDDPNFYCCVCDITKRSIEEYHSHLYKKHNMMMKRPFKEGPNANPNLEPEVESLDFYCNTCDRKFADRNTYRLHLKNTHKMTLNPPRSRKSPNVLPDWYDPNNYCRNSRRPLKKPKTELPDEDDPNFYCSVCQTTKSPKQKYRQYCREVHHMTLRAFNLGPRANPDILPDLTDANNYCRACDKTVISAKAYRRHILSVHKWNEKLPPLTNVKRRRDITSKLDDPNYRCRAYDKLYDARGAYRAHLKYSHGMEFPSESQKCQQIPGVEPELDDPNFFLSYIPTNICKLDRLQKASTKYT</sequence>
<reference evidence="4 5" key="1">
    <citation type="submission" date="2022-11" db="EMBL/GenBank/DDBJ databases">
        <title>Mucor velutinosus strain NIH1002 WGS.</title>
        <authorList>
            <person name="Subramanian P."/>
            <person name="Mullikin J.C."/>
            <person name="Segre J.A."/>
            <person name="Zelazny A.M."/>
        </authorList>
    </citation>
    <scope>NUCLEOTIDE SEQUENCE [LARGE SCALE GENOMIC DNA]</scope>
    <source>
        <strain evidence="4 5">NIH1002</strain>
    </source>
</reference>
<proteinExistence type="predicted"/>
<dbReference type="RefSeq" id="XP_064680250.1">
    <property type="nucleotide sequence ID" value="XM_064824873.1"/>
</dbReference>
<keyword evidence="1" id="KW-0863">Zinc-finger</keyword>
<organism evidence="4 5">
    <name type="scientific">Mucor velutinosus</name>
    <dbReference type="NCBI Taxonomy" id="708070"/>
    <lineage>
        <taxon>Eukaryota</taxon>
        <taxon>Fungi</taxon>
        <taxon>Fungi incertae sedis</taxon>
        <taxon>Mucoromycota</taxon>
        <taxon>Mucoromycotina</taxon>
        <taxon>Mucoromycetes</taxon>
        <taxon>Mucorales</taxon>
        <taxon>Mucorineae</taxon>
        <taxon>Mucoraceae</taxon>
        <taxon>Mucor</taxon>
    </lineage>
</organism>
<gene>
    <name evidence="4" type="ORF">ATC70_005588</name>
</gene>
<dbReference type="GO" id="GO:0008270">
    <property type="term" value="F:zinc ion binding"/>
    <property type="evidence" value="ECO:0007669"/>
    <property type="project" value="UniProtKB-KW"/>
</dbReference>